<reference evidence="2" key="1">
    <citation type="submission" date="2021-10" db="EMBL/GenBank/DDBJ databases">
        <title>Anaerobic single-cell dispensing facilitates the cultivation of human gut bacteria.</title>
        <authorList>
            <person name="Afrizal A."/>
        </authorList>
    </citation>
    <scope>NUCLEOTIDE SEQUENCE</scope>
    <source>
        <strain evidence="2">CLA-AA-H274</strain>
    </source>
</reference>
<feature type="compositionally biased region" description="Polar residues" evidence="1">
    <location>
        <begin position="92"/>
        <end position="101"/>
    </location>
</feature>
<gene>
    <name evidence="2" type="ORF">LKD32_07755</name>
</gene>
<name>A0AAE3AN62_9FIRM</name>
<dbReference type="Proteomes" id="UP001198962">
    <property type="component" value="Unassembled WGS sequence"/>
</dbReference>
<keyword evidence="3" id="KW-1185">Reference proteome</keyword>
<evidence type="ECO:0000313" key="2">
    <source>
        <dbReference type="EMBL" id="MCC2164774.1"/>
    </source>
</evidence>
<proteinExistence type="predicted"/>
<comment type="caution">
    <text evidence="2">The sequence shown here is derived from an EMBL/GenBank/DDBJ whole genome shotgun (WGS) entry which is preliminary data.</text>
</comment>
<feature type="region of interest" description="Disordered" evidence="1">
    <location>
        <begin position="63"/>
        <end position="102"/>
    </location>
</feature>
<evidence type="ECO:0000256" key="1">
    <source>
        <dbReference type="SAM" id="MobiDB-lite"/>
    </source>
</evidence>
<accession>A0AAE3AN62</accession>
<feature type="compositionally biased region" description="Basic and acidic residues" evidence="1">
    <location>
        <begin position="63"/>
        <end position="76"/>
    </location>
</feature>
<dbReference type="EMBL" id="JAJEPU010000019">
    <property type="protein sequence ID" value="MCC2164774.1"/>
    <property type="molecule type" value="Genomic_DNA"/>
</dbReference>
<protein>
    <submittedName>
        <fullName evidence="2">Uncharacterized protein</fullName>
    </submittedName>
</protein>
<dbReference type="RefSeq" id="WP_308451321.1">
    <property type="nucleotide sequence ID" value="NZ_JAJEPU010000019.1"/>
</dbReference>
<evidence type="ECO:0000313" key="3">
    <source>
        <dbReference type="Proteomes" id="UP001198962"/>
    </source>
</evidence>
<sequence>MRFITEEDLRARYKNEHFTSYRLEPGTRLTPGARQYLSDLGIRMPEEEQGYKKRFFTSFTSEKKTGQKATDEKKMEQSASKTQESAVAGAETGTSGTSFTSPCVDGSQEWQYGLKSMQARFLETGIDLLAIDVLIAQEIFELERVLSEIGRDEAEKEKAGIGWEDEKKICRTCSGISAERAGEAMPDCFEVTGFHAQSPRGREIVKLHILRCKLREFAIHLPDEKKRTANQVINRLSQMICQTFGGKICQKN</sequence>
<organism evidence="2 3">
    <name type="scientific">Brotaphodocola catenula</name>
    <dbReference type="NCBI Taxonomy" id="2885361"/>
    <lineage>
        <taxon>Bacteria</taxon>
        <taxon>Bacillati</taxon>
        <taxon>Bacillota</taxon>
        <taxon>Clostridia</taxon>
        <taxon>Lachnospirales</taxon>
        <taxon>Lachnospiraceae</taxon>
        <taxon>Brotaphodocola</taxon>
    </lineage>
</organism>
<dbReference type="AlphaFoldDB" id="A0AAE3AN62"/>